<accession>A0A4R3JIW5</accession>
<keyword evidence="8" id="KW-0346">Stress response</keyword>
<dbReference type="Pfam" id="PF00012">
    <property type="entry name" value="HSP70"/>
    <property type="match status" value="2"/>
</dbReference>
<evidence type="ECO:0000313" key="14">
    <source>
        <dbReference type="EMBL" id="GBU06519.1"/>
    </source>
</evidence>
<evidence type="ECO:0000256" key="7">
    <source>
        <dbReference type="ARBA" id="ARBA00022840"/>
    </source>
</evidence>
<evidence type="ECO:0000256" key="3">
    <source>
        <dbReference type="ARBA" id="ARBA00014415"/>
    </source>
</evidence>
<dbReference type="PROSITE" id="PS00297">
    <property type="entry name" value="HSP70_1"/>
    <property type="match status" value="1"/>
</dbReference>
<gene>
    <name evidence="15" type="ORF">EDD74_11958</name>
    <name evidence="14" type="ORF">FAEUMB_30600</name>
</gene>
<comment type="function">
    <text evidence="1">Acts as a chaperone.</text>
</comment>
<evidence type="ECO:0000313" key="16">
    <source>
        <dbReference type="Proteomes" id="UP000294613"/>
    </source>
</evidence>
<dbReference type="GO" id="GO:0005524">
    <property type="term" value="F:ATP binding"/>
    <property type="evidence" value="ECO:0007669"/>
    <property type="project" value="UniProtKB-KW"/>
</dbReference>
<evidence type="ECO:0000256" key="12">
    <source>
        <dbReference type="ARBA" id="ARBA00033103"/>
    </source>
</evidence>
<comment type="caution">
    <text evidence="15">The sequence shown here is derived from an EMBL/GenBank/DDBJ whole genome shotgun (WGS) entry which is preliminary data.</text>
</comment>
<dbReference type="SUPFAM" id="SSF53067">
    <property type="entry name" value="Actin-like ATPase domain"/>
    <property type="match status" value="2"/>
</dbReference>
<dbReference type="Gene3D" id="3.30.420.40">
    <property type="match status" value="2"/>
</dbReference>
<evidence type="ECO:0000313" key="17">
    <source>
        <dbReference type="Proteomes" id="UP000702954"/>
    </source>
</evidence>
<comment type="similarity">
    <text evidence="2 13">Belongs to the heat shock protein 70 family.</text>
</comment>
<evidence type="ECO:0000256" key="10">
    <source>
        <dbReference type="ARBA" id="ARBA00030019"/>
    </source>
</evidence>
<reference evidence="14 17" key="1">
    <citation type="journal article" date="2018" name="Int. J. Syst. Evol. Microbiol.">
        <title>Draft Genome Sequence of Faecalimonas umbilicata JCM 30896T, an Acetate-Producing Bacterium Isolated from Human Feces.</title>
        <authorList>
            <person name="Sakamoto M."/>
            <person name="Ikeyama N."/>
            <person name="Yuki M."/>
            <person name="Ohkuma M."/>
        </authorList>
    </citation>
    <scope>NUCLEOTIDE SEQUENCE [LARGE SCALE GENOMIC DNA]</scope>
    <source>
        <strain evidence="14 17">EGH7</strain>
    </source>
</reference>
<dbReference type="PANTHER" id="PTHR19375">
    <property type="entry name" value="HEAT SHOCK PROTEIN 70KDA"/>
    <property type="match status" value="1"/>
</dbReference>
<evidence type="ECO:0000256" key="1">
    <source>
        <dbReference type="ARBA" id="ARBA00002290"/>
    </source>
</evidence>
<evidence type="ECO:0000256" key="6">
    <source>
        <dbReference type="ARBA" id="ARBA00022741"/>
    </source>
</evidence>
<dbReference type="InterPro" id="IPR013126">
    <property type="entry name" value="Hsp_70_fam"/>
</dbReference>
<dbReference type="PROSITE" id="PS00329">
    <property type="entry name" value="HSP70_2"/>
    <property type="match status" value="1"/>
</dbReference>
<dbReference type="RefSeq" id="WP_116442363.1">
    <property type="nucleotide sequence ID" value="NZ_BHEO01000008.1"/>
</dbReference>
<dbReference type="Proteomes" id="UP000702954">
    <property type="component" value="Unassembled WGS sequence"/>
</dbReference>
<evidence type="ECO:0000256" key="4">
    <source>
        <dbReference type="ARBA" id="ARBA00017249"/>
    </source>
</evidence>
<dbReference type="PRINTS" id="PR00301">
    <property type="entry name" value="HEATSHOCK70"/>
</dbReference>
<evidence type="ECO:0000256" key="8">
    <source>
        <dbReference type="ARBA" id="ARBA00023016"/>
    </source>
</evidence>
<protein>
    <recommendedName>
        <fullName evidence="3">Chaperone protein DnaK</fullName>
    </recommendedName>
    <alternativeName>
        <fullName evidence="4">Chaperone protein dnaK</fullName>
    </alternativeName>
    <alternativeName>
        <fullName evidence="12">HSP70</fullName>
    </alternativeName>
    <alternativeName>
        <fullName evidence="11">Heat shock 70 kDa protein</fullName>
    </alternativeName>
    <alternativeName>
        <fullName evidence="10">Heat shock protein 70</fullName>
    </alternativeName>
</protein>
<dbReference type="InterPro" id="IPR018181">
    <property type="entry name" value="Heat_shock_70_CS"/>
</dbReference>
<keyword evidence="5" id="KW-0597">Phosphoprotein</keyword>
<sequence>MRTIGIDLGTTNCLAAVWQNGESVLIPDSSGEYLTPSFVSVDGDRIYVGKTAKERMIAHPDETASVFKRYMGTDKQFSLGGRRFRPEELSAFLLKKMKEDAEEFLQEEVGEAIISVPAYFNDKARAATKRAGELAGLRVERIINEPSAAALACQNIEQREDATILVFDFGGGTLDVSLVECFDNVVQIEAVSGDNHLGGSDFDSVIAKYFCEKQNLLWDSLDEKLRAVIIKAAERCKMELTAAKDAVMRVRYEEQSWDLSLTRQDVVHIGAEIFRRMEKPVKRVLLDGKVSPKELTEVVLVGGSCKMEIVRQYLSYILEGRKIEMCDPDRMIARGLGVVVGIKERDDEIKDMLLTDICPFSLGVGVRNHDGSDRDMMSILIERNTSLPASREKRYYTSHDNQTEVVVNVYQGENYYADDNLPLGQIQFHVPPKRAGEIYIDIRFTYDINGLLEVQLHTPETGQRQTMVIQKEDGSMTEAEKEAKLKVFEKLKIHPKEKEENQYLIAKGEALYVQSTGALRDAIGEWLGYFTSLLEGQDEGKIRKQRKKVEDAFAQLEQILQYQGVPMGMNPYTENWYERDPKEAVIEDFEAWVERHRGES</sequence>
<name>A0A4R3JIW5_9FIRM</name>
<evidence type="ECO:0000256" key="9">
    <source>
        <dbReference type="ARBA" id="ARBA00023186"/>
    </source>
</evidence>
<dbReference type="Gene3D" id="2.60.34.10">
    <property type="entry name" value="Substrate Binding Domain Of DNAk, Chain A, domain 1"/>
    <property type="match status" value="1"/>
</dbReference>
<keyword evidence="17" id="KW-1185">Reference proteome</keyword>
<organism evidence="15 16">
    <name type="scientific">Faecalimonas umbilicata</name>
    <dbReference type="NCBI Taxonomy" id="1912855"/>
    <lineage>
        <taxon>Bacteria</taxon>
        <taxon>Bacillati</taxon>
        <taxon>Bacillota</taxon>
        <taxon>Clostridia</taxon>
        <taxon>Lachnospirales</taxon>
        <taxon>Lachnospiraceae</taxon>
        <taxon>Faecalimonas</taxon>
    </lineage>
</organism>
<dbReference type="GO" id="GO:0140662">
    <property type="term" value="F:ATP-dependent protein folding chaperone"/>
    <property type="evidence" value="ECO:0007669"/>
    <property type="project" value="InterPro"/>
</dbReference>
<dbReference type="EMBL" id="SLZV01000019">
    <property type="protein sequence ID" value="TCS66160.1"/>
    <property type="molecule type" value="Genomic_DNA"/>
</dbReference>
<reference evidence="15 16" key="2">
    <citation type="submission" date="2019-03" db="EMBL/GenBank/DDBJ databases">
        <title>Genomic Encyclopedia of Type Strains, Phase IV (KMG-IV): sequencing the most valuable type-strain genomes for metagenomic binning, comparative biology and taxonomic classification.</title>
        <authorList>
            <person name="Goeker M."/>
        </authorList>
    </citation>
    <scope>NUCLEOTIDE SEQUENCE [LARGE SCALE GENOMIC DNA]</scope>
    <source>
        <strain evidence="15 16">DSM 103426</strain>
    </source>
</reference>
<dbReference type="Gene3D" id="3.90.640.10">
    <property type="entry name" value="Actin, Chain A, domain 4"/>
    <property type="match status" value="1"/>
</dbReference>
<dbReference type="FunFam" id="3.30.420.40:FF:000071">
    <property type="entry name" value="Molecular chaperone DnaK"/>
    <property type="match status" value="1"/>
</dbReference>
<keyword evidence="9" id="KW-0143">Chaperone</keyword>
<dbReference type="InterPro" id="IPR029047">
    <property type="entry name" value="HSP70_peptide-bd_sf"/>
</dbReference>
<evidence type="ECO:0000256" key="13">
    <source>
        <dbReference type="RuleBase" id="RU003322"/>
    </source>
</evidence>
<evidence type="ECO:0000256" key="11">
    <source>
        <dbReference type="ARBA" id="ARBA00030945"/>
    </source>
</evidence>
<evidence type="ECO:0000313" key="15">
    <source>
        <dbReference type="EMBL" id="TCS66160.1"/>
    </source>
</evidence>
<keyword evidence="7 13" id="KW-0067">ATP-binding</keyword>
<keyword evidence="6 13" id="KW-0547">Nucleotide-binding</keyword>
<dbReference type="EMBL" id="BHEO01000008">
    <property type="protein sequence ID" value="GBU06519.1"/>
    <property type="molecule type" value="Genomic_DNA"/>
</dbReference>
<dbReference type="InterPro" id="IPR043129">
    <property type="entry name" value="ATPase_NBD"/>
</dbReference>
<proteinExistence type="inferred from homology"/>
<dbReference type="Proteomes" id="UP000294613">
    <property type="component" value="Unassembled WGS sequence"/>
</dbReference>
<dbReference type="AlphaFoldDB" id="A0A4R3JIW5"/>
<evidence type="ECO:0000256" key="5">
    <source>
        <dbReference type="ARBA" id="ARBA00022553"/>
    </source>
</evidence>
<evidence type="ECO:0000256" key="2">
    <source>
        <dbReference type="ARBA" id="ARBA00007381"/>
    </source>
</evidence>
<dbReference type="SUPFAM" id="SSF100920">
    <property type="entry name" value="Heat shock protein 70kD (HSP70), peptide-binding domain"/>
    <property type="match status" value="1"/>
</dbReference>